<dbReference type="InterPro" id="IPR001597">
    <property type="entry name" value="ArAA_b-elim_lyase/Thr_aldolase"/>
</dbReference>
<dbReference type="InterPro" id="IPR015422">
    <property type="entry name" value="PyrdxlP-dep_Trfase_small"/>
</dbReference>
<evidence type="ECO:0000259" key="4">
    <source>
        <dbReference type="Pfam" id="PF01212"/>
    </source>
</evidence>
<comment type="cofactor">
    <cofactor evidence="1">
        <name>pyridoxal 5'-phosphate</name>
        <dbReference type="ChEBI" id="CHEBI:597326"/>
    </cofactor>
</comment>
<dbReference type="EMBL" id="JADIME010000029">
    <property type="protein sequence ID" value="MBO8464867.1"/>
    <property type="molecule type" value="Genomic_DNA"/>
</dbReference>
<protein>
    <submittedName>
        <fullName evidence="5">Low specificity L-threonine aldolase</fullName>
    </submittedName>
</protein>
<proteinExistence type="inferred from homology"/>
<dbReference type="PANTHER" id="PTHR48097:SF5">
    <property type="entry name" value="LOW SPECIFICITY L-THREONINE ALDOLASE"/>
    <property type="match status" value="1"/>
</dbReference>
<reference evidence="5" key="1">
    <citation type="submission" date="2020-10" db="EMBL/GenBank/DDBJ databases">
        <authorList>
            <person name="Gilroy R."/>
        </authorList>
    </citation>
    <scope>NUCLEOTIDE SEQUENCE</scope>
    <source>
        <strain evidence="5">10037</strain>
    </source>
</reference>
<evidence type="ECO:0000256" key="1">
    <source>
        <dbReference type="ARBA" id="ARBA00001933"/>
    </source>
</evidence>
<dbReference type="GO" id="GO:0016829">
    <property type="term" value="F:lyase activity"/>
    <property type="evidence" value="ECO:0007669"/>
    <property type="project" value="InterPro"/>
</dbReference>
<feature type="domain" description="Aromatic amino acid beta-eliminating lyase/threonine aldolase" evidence="4">
    <location>
        <begin position="4"/>
        <end position="287"/>
    </location>
</feature>
<reference evidence="5" key="2">
    <citation type="journal article" date="2021" name="PeerJ">
        <title>Extensive microbial diversity within the chicken gut microbiome revealed by metagenomics and culture.</title>
        <authorList>
            <person name="Gilroy R."/>
            <person name="Ravi A."/>
            <person name="Getino M."/>
            <person name="Pursley I."/>
            <person name="Horton D.L."/>
            <person name="Alikhan N.F."/>
            <person name="Baker D."/>
            <person name="Gharbi K."/>
            <person name="Hall N."/>
            <person name="Watson M."/>
            <person name="Adriaenssens E.M."/>
            <person name="Foster-Nyarko E."/>
            <person name="Jarju S."/>
            <person name="Secka A."/>
            <person name="Antonio M."/>
            <person name="Oren A."/>
            <person name="Chaudhuri R.R."/>
            <person name="La Ragione R."/>
            <person name="Hildebrand F."/>
            <person name="Pallen M.J."/>
        </authorList>
    </citation>
    <scope>NUCLEOTIDE SEQUENCE</scope>
    <source>
        <strain evidence="5">10037</strain>
    </source>
</reference>
<dbReference type="InterPro" id="IPR015421">
    <property type="entry name" value="PyrdxlP-dep_Trfase_major"/>
</dbReference>
<gene>
    <name evidence="5" type="ORF">IAB93_02575</name>
</gene>
<sequence>MRSFGSDNNSSVHPRIMDAILRANTDHAPGYGDDEWTREASEKVRSLFDGEVLPMFVYNGTGSNMFALQLLTRPYHSILCAETAHIAVDECNAPGKFTGCMIRPVAAPDGKLTPELLKPFLTGFGFEHHSQPGALYISECTELGTVYTPEELKRLVDFVHGYGLKVHLDGARIANAAASLGVSVKEISEDCGVDTMTLGGTKNGLMFGECVVIFDKSLFEEAKYVRKQCGQLASKMRYISAQFTAYLTDGLWLDCAAHANRMARLLADRLSAVPGIRFTQKVESNQLFLTMPKEASEKLAEDYFFYYWNEDAGEVRFVASFDTTEKDIDGLVSAMEAVMG</sequence>
<evidence type="ECO:0000256" key="3">
    <source>
        <dbReference type="ARBA" id="ARBA00022898"/>
    </source>
</evidence>
<accession>A0A9D9N947</accession>
<evidence type="ECO:0000313" key="6">
    <source>
        <dbReference type="Proteomes" id="UP000823597"/>
    </source>
</evidence>
<dbReference type="Proteomes" id="UP000823597">
    <property type="component" value="Unassembled WGS sequence"/>
</dbReference>
<comment type="caution">
    <text evidence="5">The sequence shown here is derived from an EMBL/GenBank/DDBJ whole genome shotgun (WGS) entry which is preliminary data.</text>
</comment>
<dbReference type="CDD" id="cd06502">
    <property type="entry name" value="TA_like"/>
    <property type="match status" value="1"/>
</dbReference>
<dbReference type="AlphaFoldDB" id="A0A9D9N947"/>
<keyword evidence="3" id="KW-0663">Pyridoxal phosphate</keyword>
<dbReference type="Gene3D" id="3.90.1150.10">
    <property type="entry name" value="Aspartate Aminotransferase, domain 1"/>
    <property type="match status" value="1"/>
</dbReference>
<comment type="similarity">
    <text evidence="2">Belongs to the threonine aldolase family.</text>
</comment>
<dbReference type="GO" id="GO:0006520">
    <property type="term" value="P:amino acid metabolic process"/>
    <property type="evidence" value="ECO:0007669"/>
    <property type="project" value="InterPro"/>
</dbReference>
<dbReference type="InterPro" id="IPR015424">
    <property type="entry name" value="PyrdxlP-dep_Trfase"/>
</dbReference>
<dbReference type="SUPFAM" id="SSF53383">
    <property type="entry name" value="PLP-dependent transferases"/>
    <property type="match status" value="1"/>
</dbReference>
<evidence type="ECO:0000313" key="5">
    <source>
        <dbReference type="EMBL" id="MBO8464867.1"/>
    </source>
</evidence>
<dbReference type="PANTHER" id="PTHR48097">
    <property type="entry name" value="L-THREONINE ALDOLASE-RELATED"/>
    <property type="match status" value="1"/>
</dbReference>
<name>A0A9D9N947_9BACT</name>
<dbReference type="Gene3D" id="3.40.640.10">
    <property type="entry name" value="Type I PLP-dependent aspartate aminotransferase-like (Major domain)"/>
    <property type="match status" value="1"/>
</dbReference>
<organism evidence="5 6">
    <name type="scientific">Candidatus Merdivivens pullistercoris</name>
    <dbReference type="NCBI Taxonomy" id="2840873"/>
    <lineage>
        <taxon>Bacteria</taxon>
        <taxon>Pseudomonadati</taxon>
        <taxon>Bacteroidota</taxon>
        <taxon>Bacteroidia</taxon>
        <taxon>Bacteroidales</taxon>
        <taxon>Muribaculaceae</taxon>
        <taxon>Muribaculaceae incertae sedis</taxon>
        <taxon>Candidatus Merdivivens</taxon>
    </lineage>
</organism>
<evidence type="ECO:0000256" key="2">
    <source>
        <dbReference type="ARBA" id="ARBA00006966"/>
    </source>
</evidence>
<dbReference type="Pfam" id="PF01212">
    <property type="entry name" value="Beta_elim_lyase"/>
    <property type="match status" value="1"/>
</dbReference>